<accession>A0A540M624</accession>
<sequence>MAASLPKFKLKRRSDGPDILRNDEEEMRCNKSLKYKNKGKNPTNNNSLNVLLAHNWCPYKRKGNRAVGSKIEEAPLFRF</sequence>
<dbReference type="EMBL" id="VIEB01000349">
    <property type="protein sequence ID" value="TQD94156.1"/>
    <property type="molecule type" value="Genomic_DNA"/>
</dbReference>
<feature type="compositionally biased region" description="Basic and acidic residues" evidence="1">
    <location>
        <begin position="13"/>
        <end position="22"/>
    </location>
</feature>
<reference evidence="2 3" key="1">
    <citation type="journal article" date="2019" name="G3 (Bethesda)">
        <title>Sequencing of a Wild Apple (Malus baccata) Genome Unravels the Differences Between Cultivated and Wild Apple Species Regarding Disease Resistance and Cold Tolerance.</title>
        <authorList>
            <person name="Chen X."/>
        </authorList>
    </citation>
    <scope>NUCLEOTIDE SEQUENCE [LARGE SCALE GENOMIC DNA]</scope>
    <source>
        <strain evidence="3">cv. Shandingzi</strain>
        <tissue evidence="2">Leaves</tissue>
    </source>
</reference>
<organism evidence="2 3">
    <name type="scientific">Malus baccata</name>
    <name type="common">Siberian crab apple</name>
    <name type="synonym">Pyrus baccata</name>
    <dbReference type="NCBI Taxonomy" id="106549"/>
    <lineage>
        <taxon>Eukaryota</taxon>
        <taxon>Viridiplantae</taxon>
        <taxon>Streptophyta</taxon>
        <taxon>Embryophyta</taxon>
        <taxon>Tracheophyta</taxon>
        <taxon>Spermatophyta</taxon>
        <taxon>Magnoliopsida</taxon>
        <taxon>eudicotyledons</taxon>
        <taxon>Gunneridae</taxon>
        <taxon>Pentapetalae</taxon>
        <taxon>rosids</taxon>
        <taxon>fabids</taxon>
        <taxon>Rosales</taxon>
        <taxon>Rosaceae</taxon>
        <taxon>Amygdaloideae</taxon>
        <taxon>Maleae</taxon>
        <taxon>Malus</taxon>
    </lineage>
</organism>
<name>A0A540M624_MALBA</name>
<evidence type="ECO:0000313" key="3">
    <source>
        <dbReference type="Proteomes" id="UP000315295"/>
    </source>
</evidence>
<keyword evidence="3" id="KW-1185">Reference proteome</keyword>
<evidence type="ECO:0000313" key="2">
    <source>
        <dbReference type="EMBL" id="TQD94156.1"/>
    </source>
</evidence>
<proteinExistence type="predicted"/>
<feature type="region of interest" description="Disordered" evidence="1">
    <location>
        <begin position="1"/>
        <end position="23"/>
    </location>
</feature>
<gene>
    <name evidence="2" type="ORF">C1H46_020204</name>
</gene>
<dbReference type="Proteomes" id="UP000315295">
    <property type="component" value="Unassembled WGS sequence"/>
</dbReference>
<dbReference type="AlphaFoldDB" id="A0A540M624"/>
<protein>
    <submittedName>
        <fullName evidence="2">Uncharacterized protein</fullName>
    </submittedName>
</protein>
<evidence type="ECO:0000256" key="1">
    <source>
        <dbReference type="SAM" id="MobiDB-lite"/>
    </source>
</evidence>
<comment type="caution">
    <text evidence="2">The sequence shown here is derived from an EMBL/GenBank/DDBJ whole genome shotgun (WGS) entry which is preliminary data.</text>
</comment>